<reference evidence="1 2" key="1">
    <citation type="submission" date="2011-06" db="EMBL/GenBank/DDBJ databases">
        <title>The draft genome of Thiorhodococcus drewsii AZ1.</title>
        <authorList>
            <consortium name="US DOE Joint Genome Institute (JGI-PGF)"/>
            <person name="Lucas S."/>
            <person name="Han J."/>
            <person name="Lapidus A."/>
            <person name="Cheng J.-F."/>
            <person name="Goodwin L."/>
            <person name="Pitluck S."/>
            <person name="Peters L."/>
            <person name="Land M.L."/>
            <person name="Hauser L."/>
            <person name="Vogl K."/>
            <person name="Liu Z."/>
            <person name="Imhoff J."/>
            <person name="Thiel V."/>
            <person name="Frigaard N.-U."/>
            <person name="Bryant D.A."/>
            <person name="Woyke T.J."/>
        </authorList>
    </citation>
    <scope>NUCLEOTIDE SEQUENCE [LARGE SCALE GENOMIC DNA]</scope>
    <source>
        <strain evidence="1 2">AZ1</strain>
    </source>
</reference>
<dbReference type="PATRIC" id="fig|765913.3.peg.3559"/>
<protein>
    <recommendedName>
        <fullName evidence="3">Nucleotidyl transferase AbiEii/AbiGii toxin family protein</fullName>
    </recommendedName>
</protein>
<dbReference type="Proteomes" id="UP000004200">
    <property type="component" value="Unassembled WGS sequence"/>
</dbReference>
<comment type="caution">
    <text evidence="1">The sequence shown here is derived from an EMBL/GenBank/DDBJ whole genome shotgun (WGS) entry which is preliminary data.</text>
</comment>
<dbReference type="OrthoDB" id="114489at2"/>
<evidence type="ECO:0008006" key="3">
    <source>
        <dbReference type="Google" id="ProtNLM"/>
    </source>
</evidence>
<name>G2E5C6_9GAMM</name>
<gene>
    <name evidence="1" type="ORF">ThidrDRAFT_3489</name>
</gene>
<proteinExistence type="predicted"/>
<keyword evidence="2" id="KW-1185">Reference proteome</keyword>
<sequence>MSDIEQKQRDMLLRVARALPPDLIERMAFVGGSTTALLLNDPIARQGVRYTLDVDLIVGTEGRGHWTRIQDRLRQCGFSESPEDDVICRMRLGELIVDFMPTEASILGFTNRWYRRALETSQTYRLDHDLCINLLDPVYFVATKLEAFKGRGNEDLLRSHDLEDIITLVDGRKPLGDEIASTDQDVSTYIAQEFARLLRHPDFDYAIAGNITDPGRADIVWERWRRIAQENEHDSP</sequence>
<evidence type="ECO:0000313" key="1">
    <source>
        <dbReference type="EMBL" id="EGV28838.1"/>
    </source>
</evidence>
<dbReference type="eggNOG" id="COG4849">
    <property type="taxonomic scope" value="Bacteria"/>
</dbReference>
<dbReference type="AlphaFoldDB" id="G2E5C6"/>
<accession>G2E5C6</accession>
<dbReference type="EMBL" id="AFWT01000030">
    <property type="protein sequence ID" value="EGV28838.1"/>
    <property type="molecule type" value="Genomic_DNA"/>
</dbReference>
<organism evidence="1 2">
    <name type="scientific">Thiorhodococcus drewsii AZ1</name>
    <dbReference type="NCBI Taxonomy" id="765913"/>
    <lineage>
        <taxon>Bacteria</taxon>
        <taxon>Pseudomonadati</taxon>
        <taxon>Pseudomonadota</taxon>
        <taxon>Gammaproteobacteria</taxon>
        <taxon>Chromatiales</taxon>
        <taxon>Chromatiaceae</taxon>
        <taxon>Thiorhodococcus</taxon>
    </lineage>
</organism>
<evidence type="ECO:0000313" key="2">
    <source>
        <dbReference type="Proteomes" id="UP000004200"/>
    </source>
</evidence>
<dbReference type="RefSeq" id="WP_007042202.1">
    <property type="nucleotide sequence ID" value="NZ_AFWT01000030.1"/>
</dbReference>
<dbReference type="STRING" id="765913.ThidrDRAFT_3489"/>